<evidence type="ECO:0000313" key="2">
    <source>
        <dbReference type="EMBL" id="SFV60442.1"/>
    </source>
</evidence>
<organism evidence="2">
    <name type="scientific">hydrothermal vent metagenome</name>
    <dbReference type="NCBI Taxonomy" id="652676"/>
    <lineage>
        <taxon>unclassified sequences</taxon>
        <taxon>metagenomes</taxon>
        <taxon>ecological metagenomes</taxon>
    </lineage>
</organism>
<dbReference type="AlphaFoldDB" id="A0A1W1C3Z9"/>
<dbReference type="PANTHER" id="PTHR42951">
    <property type="entry name" value="METALLO-BETA-LACTAMASE DOMAIN-CONTAINING"/>
    <property type="match status" value="1"/>
</dbReference>
<gene>
    <name evidence="2" type="ORF">MNB_SUP05-5-253</name>
</gene>
<dbReference type="CDD" id="cd16282">
    <property type="entry name" value="metallo-hydrolase-like_MBL-fold"/>
    <property type="match status" value="1"/>
</dbReference>
<dbReference type="PANTHER" id="PTHR42951:SF18">
    <property type="entry name" value="METALLO-HYDROLASE MJ0296-RELATED"/>
    <property type="match status" value="1"/>
</dbReference>
<dbReference type="SUPFAM" id="SSF56281">
    <property type="entry name" value="Metallo-hydrolase/oxidoreductase"/>
    <property type="match status" value="1"/>
</dbReference>
<dbReference type="EMBL" id="FPHJ01000030">
    <property type="protein sequence ID" value="SFV60442.1"/>
    <property type="molecule type" value="Genomic_DNA"/>
</dbReference>
<dbReference type="Gene3D" id="3.60.15.10">
    <property type="entry name" value="Ribonuclease Z/Hydroxyacylglutathione hydrolase-like"/>
    <property type="match status" value="1"/>
</dbReference>
<proteinExistence type="predicted"/>
<dbReference type="SMART" id="SM00849">
    <property type="entry name" value="Lactamase_B"/>
    <property type="match status" value="1"/>
</dbReference>
<dbReference type="InterPro" id="IPR050855">
    <property type="entry name" value="NDM-1-like"/>
</dbReference>
<accession>A0A1W1C3Z9</accession>
<dbReference type="Pfam" id="PF00753">
    <property type="entry name" value="Lactamase_B"/>
    <property type="match status" value="1"/>
</dbReference>
<dbReference type="InterPro" id="IPR036866">
    <property type="entry name" value="RibonucZ/Hydroxyglut_hydro"/>
</dbReference>
<protein>
    <submittedName>
        <fullName evidence="2">Beta-lactamase-like</fullName>
    </submittedName>
</protein>
<sequence length="318" mass="36157">MAIKKIISIIILIQSLSLFAWELSGKSYHFEKITKNVFVMHGPLEEPNKINEGFMNNPALIIANKGLIVIDPGSALNVGRNVIKEIEKISTKPIIAVFNTHIHGDHWLGNQAIIEKYPNAKIYAHPEMIKQANSEEGASWVESMERMTEGLSKGTKIVAPTFPLKHQQNIIIDSEEFKIHHPTVKAHTNTDIMIEHINSKSLFLGDNDFVNRMGRFDESSSMLGNIKTLKYAQTLDIKNFIPGHGKTGNQQQALEPFLNYLLIMKKVVQKGYNDDLQDYEIRPEVVKALKDYKNWHLFNTNLGPQINKMFLEIEALDE</sequence>
<dbReference type="InterPro" id="IPR001279">
    <property type="entry name" value="Metallo-B-lactamas"/>
</dbReference>
<reference evidence="2" key="1">
    <citation type="submission" date="2016-10" db="EMBL/GenBank/DDBJ databases">
        <authorList>
            <person name="de Groot N.N."/>
        </authorList>
    </citation>
    <scope>NUCLEOTIDE SEQUENCE</scope>
</reference>
<name>A0A1W1C3Z9_9ZZZZ</name>
<feature type="domain" description="Metallo-beta-lactamase" evidence="1">
    <location>
        <begin position="55"/>
        <end position="244"/>
    </location>
</feature>
<evidence type="ECO:0000259" key="1">
    <source>
        <dbReference type="SMART" id="SM00849"/>
    </source>
</evidence>